<keyword evidence="2" id="KW-1133">Transmembrane helix</keyword>
<keyword evidence="2" id="KW-0472">Membrane</keyword>
<proteinExistence type="predicted"/>
<keyword evidence="2" id="KW-0812">Transmembrane</keyword>
<evidence type="ECO:0000256" key="2">
    <source>
        <dbReference type="SAM" id="Phobius"/>
    </source>
</evidence>
<reference evidence="3" key="1">
    <citation type="submission" date="2015-01" db="EMBL/GenBank/DDBJ databases">
        <title>Transcriptome Assembly of Fopius arisanus.</title>
        <authorList>
            <person name="Geib S."/>
        </authorList>
    </citation>
    <scope>NUCLEOTIDE SEQUENCE</scope>
</reference>
<sequence>MMFEPLLMLTFLNCFFMFSTTVTTCALWLQHKKNHCCTRTAKSSSVKKEQIKKKFKDEILRSKMSLQKLGAKLAEKKRHMSRSREKKPKSESEMQMAESETKSLGVMAQPDQRDTHQQLEPICCGKLTSTEDFTQRGHNSASRRSNRKSTVVMEVSTIQKVVQVIDKERDPAKQSATVDCLSYRVPPDAERRIEFIVQNKSDENSACHA</sequence>
<name>A0A0C9RG48_9HYME</name>
<dbReference type="EMBL" id="GBYB01007310">
    <property type="protein sequence ID" value="JAG77077.1"/>
    <property type="molecule type" value="Transcribed_RNA"/>
</dbReference>
<accession>A0A0C9RG48</accession>
<feature type="transmembrane region" description="Helical" evidence="2">
    <location>
        <begin position="6"/>
        <end position="29"/>
    </location>
</feature>
<evidence type="ECO:0000313" key="3">
    <source>
        <dbReference type="EMBL" id="JAG77077.1"/>
    </source>
</evidence>
<gene>
    <name evidence="3" type="primary">SPAC186.04c</name>
    <name evidence="3" type="ORF">g.15153</name>
</gene>
<evidence type="ECO:0000256" key="1">
    <source>
        <dbReference type="SAM" id="MobiDB-lite"/>
    </source>
</evidence>
<feature type="compositionally biased region" description="Basic residues" evidence="1">
    <location>
        <begin position="75"/>
        <end position="87"/>
    </location>
</feature>
<organism evidence="3">
    <name type="scientific">Fopius arisanus</name>
    <dbReference type="NCBI Taxonomy" id="64838"/>
    <lineage>
        <taxon>Eukaryota</taxon>
        <taxon>Metazoa</taxon>
        <taxon>Ecdysozoa</taxon>
        <taxon>Arthropoda</taxon>
        <taxon>Hexapoda</taxon>
        <taxon>Insecta</taxon>
        <taxon>Pterygota</taxon>
        <taxon>Neoptera</taxon>
        <taxon>Endopterygota</taxon>
        <taxon>Hymenoptera</taxon>
        <taxon>Apocrita</taxon>
        <taxon>Ichneumonoidea</taxon>
        <taxon>Braconidae</taxon>
        <taxon>Opiinae</taxon>
        <taxon>Fopius</taxon>
    </lineage>
</organism>
<dbReference type="AlphaFoldDB" id="A0A0C9RG48"/>
<feature type="region of interest" description="Disordered" evidence="1">
    <location>
        <begin position="72"/>
        <end position="104"/>
    </location>
</feature>
<protein>
    <submittedName>
        <fullName evidence="3">SPAC186.04c protein</fullName>
    </submittedName>
</protein>